<dbReference type="SMART" id="SM00388">
    <property type="entry name" value="HisKA"/>
    <property type="match status" value="1"/>
</dbReference>
<evidence type="ECO:0000256" key="2">
    <source>
        <dbReference type="ARBA" id="ARBA00012438"/>
    </source>
</evidence>
<feature type="domain" description="Histidine kinase" evidence="8">
    <location>
        <begin position="187"/>
        <end position="419"/>
    </location>
</feature>
<keyword evidence="4 9" id="KW-0808">Transferase</keyword>
<comment type="catalytic activity">
    <reaction evidence="1">
        <text>ATP + protein L-histidine = ADP + protein N-phospho-L-histidine.</text>
        <dbReference type="EC" id="2.7.13.3"/>
    </reaction>
</comment>
<keyword evidence="10" id="KW-1185">Reference proteome</keyword>
<proteinExistence type="predicted"/>
<dbReference type="OrthoDB" id="9813151at2"/>
<feature type="region of interest" description="Disordered" evidence="7">
    <location>
        <begin position="30"/>
        <end position="73"/>
    </location>
</feature>
<dbReference type="EC" id="2.7.13.3" evidence="2"/>
<dbReference type="FunFam" id="1.10.287.130:FF:000001">
    <property type="entry name" value="Two-component sensor histidine kinase"/>
    <property type="match status" value="1"/>
</dbReference>
<dbReference type="RefSeq" id="WP_110095991.1">
    <property type="nucleotide sequence ID" value="NZ_NKUE01000030.1"/>
</dbReference>
<comment type="caution">
    <text evidence="9">The sequence shown here is derived from an EMBL/GenBank/DDBJ whole genome shotgun (WGS) entry which is preliminary data.</text>
</comment>
<dbReference type="GO" id="GO:0004721">
    <property type="term" value="F:phosphoprotein phosphatase activity"/>
    <property type="evidence" value="ECO:0007669"/>
    <property type="project" value="TreeGrafter"/>
</dbReference>
<dbReference type="Gene3D" id="1.10.287.130">
    <property type="match status" value="1"/>
</dbReference>
<keyword evidence="3" id="KW-0597">Phosphoprotein</keyword>
<sequence>MHDLLAGVALGGGGYAVARAVVSRAVRRYRGRGDGAPTGPDPADGATQDHDAPVTDRAAGSLRPREDPSRVDPLATLPHMLDLLPGACIVFGPRGDLAHASTSARDVFGDTLGAIVRHPATQQVLEKLSTTAETTVTLDVPVRRVVRVLLRRIAPSTPRGRGVVVALLEDRTGQDALDRMRGDFVAHASHELRTPLAALSGFIETLRGPAANDAPARARFLGIMAGQAERMLRLLDRLSYLSRVQMVEHQRPRTRIDIAPVVARAMDEARPLLEGADITCALDVAPDTAPVMADADQIVQVMLNLVGNAIRYAPGVAGRRAHVDVTVANAPGRDGGPHAPWPCGGGVVVCVRDNGPGIPARYLPRVTEQFYRVPGQVQQGTGLGLAIVKHIVDRHGGRLQIESREGEGTSCTLWLPPAHDGARERNGGALPDALTGRGVP</sequence>
<evidence type="ECO:0000256" key="5">
    <source>
        <dbReference type="ARBA" id="ARBA00022777"/>
    </source>
</evidence>
<dbReference type="CDD" id="cd00075">
    <property type="entry name" value="HATPase"/>
    <property type="match status" value="1"/>
</dbReference>
<dbReference type="PRINTS" id="PR00344">
    <property type="entry name" value="BCTRLSENSOR"/>
</dbReference>
<dbReference type="InterPro" id="IPR003661">
    <property type="entry name" value="HisK_dim/P_dom"/>
</dbReference>
<dbReference type="InterPro" id="IPR036097">
    <property type="entry name" value="HisK_dim/P_sf"/>
</dbReference>
<dbReference type="InterPro" id="IPR004358">
    <property type="entry name" value="Sig_transdc_His_kin-like_C"/>
</dbReference>
<dbReference type="PANTHER" id="PTHR45453">
    <property type="entry name" value="PHOSPHATE REGULON SENSOR PROTEIN PHOR"/>
    <property type="match status" value="1"/>
</dbReference>
<dbReference type="SUPFAM" id="SSF55874">
    <property type="entry name" value="ATPase domain of HSP90 chaperone/DNA topoisomerase II/histidine kinase"/>
    <property type="match status" value="1"/>
</dbReference>
<dbReference type="CDD" id="cd00082">
    <property type="entry name" value="HisKA"/>
    <property type="match status" value="1"/>
</dbReference>
<dbReference type="Gene3D" id="3.30.565.10">
    <property type="entry name" value="Histidine kinase-like ATPase, C-terminal domain"/>
    <property type="match status" value="1"/>
</dbReference>
<evidence type="ECO:0000256" key="1">
    <source>
        <dbReference type="ARBA" id="ARBA00000085"/>
    </source>
</evidence>
<dbReference type="Pfam" id="PF02518">
    <property type="entry name" value="HATPase_c"/>
    <property type="match status" value="1"/>
</dbReference>
<dbReference type="GO" id="GO:0005886">
    <property type="term" value="C:plasma membrane"/>
    <property type="evidence" value="ECO:0007669"/>
    <property type="project" value="TreeGrafter"/>
</dbReference>
<gene>
    <name evidence="9" type="primary">walK</name>
    <name evidence="9" type="ORF">KMAL_24530</name>
</gene>
<dbReference type="PANTHER" id="PTHR45453:SF1">
    <property type="entry name" value="PHOSPHATE REGULON SENSOR PROTEIN PHOR"/>
    <property type="match status" value="1"/>
</dbReference>
<dbReference type="InterPro" id="IPR036890">
    <property type="entry name" value="HATPase_C_sf"/>
</dbReference>
<dbReference type="InterPro" id="IPR005467">
    <property type="entry name" value="His_kinase_dom"/>
</dbReference>
<dbReference type="PROSITE" id="PS50109">
    <property type="entry name" value="HIS_KIN"/>
    <property type="match status" value="1"/>
</dbReference>
<dbReference type="SUPFAM" id="SSF47384">
    <property type="entry name" value="Homodimeric domain of signal transducing histidine kinase"/>
    <property type="match status" value="1"/>
</dbReference>
<dbReference type="GO" id="GO:0016036">
    <property type="term" value="P:cellular response to phosphate starvation"/>
    <property type="evidence" value="ECO:0007669"/>
    <property type="project" value="TreeGrafter"/>
</dbReference>
<keyword evidence="6" id="KW-0902">Two-component regulatory system</keyword>
<feature type="region of interest" description="Disordered" evidence="7">
    <location>
        <begin position="416"/>
        <end position="440"/>
    </location>
</feature>
<accession>A0A2S3VZ76</accession>
<name>A0A2S3VZ76_9PROT</name>
<evidence type="ECO:0000256" key="7">
    <source>
        <dbReference type="SAM" id="MobiDB-lite"/>
    </source>
</evidence>
<evidence type="ECO:0000256" key="4">
    <source>
        <dbReference type="ARBA" id="ARBA00022679"/>
    </source>
</evidence>
<organism evidence="9 10">
    <name type="scientific">Novacetimonas maltaceti</name>
    <dbReference type="NCBI Taxonomy" id="1203393"/>
    <lineage>
        <taxon>Bacteria</taxon>
        <taxon>Pseudomonadati</taxon>
        <taxon>Pseudomonadota</taxon>
        <taxon>Alphaproteobacteria</taxon>
        <taxon>Acetobacterales</taxon>
        <taxon>Acetobacteraceae</taxon>
        <taxon>Novacetimonas</taxon>
    </lineage>
</organism>
<dbReference type="Pfam" id="PF00512">
    <property type="entry name" value="HisKA"/>
    <property type="match status" value="1"/>
</dbReference>
<evidence type="ECO:0000313" key="9">
    <source>
        <dbReference type="EMBL" id="POF61910.1"/>
    </source>
</evidence>
<evidence type="ECO:0000256" key="6">
    <source>
        <dbReference type="ARBA" id="ARBA00023012"/>
    </source>
</evidence>
<dbReference type="Proteomes" id="UP000237344">
    <property type="component" value="Unassembled WGS sequence"/>
</dbReference>
<dbReference type="InterPro" id="IPR003594">
    <property type="entry name" value="HATPase_dom"/>
</dbReference>
<keyword evidence="5 9" id="KW-0418">Kinase</keyword>
<evidence type="ECO:0000259" key="8">
    <source>
        <dbReference type="PROSITE" id="PS50109"/>
    </source>
</evidence>
<evidence type="ECO:0000313" key="10">
    <source>
        <dbReference type="Proteomes" id="UP000237344"/>
    </source>
</evidence>
<dbReference type="SMART" id="SM00387">
    <property type="entry name" value="HATPase_c"/>
    <property type="match status" value="1"/>
</dbReference>
<protein>
    <recommendedName>
        <fullName evidence="2">histidine kinase</fullName>
        <ecNumber evidence="2">2.7.13.3</ecNumber>
    </recommendedName>
</protein>
<dbReference type="InterPro" id="IPR050351">
    <property type="entry name" value="BphY/WalK/GraS-like"/>
</dbReference>
<reference evidence="9 10" key="1">
    <citation type="submission" date="2018-01" db="EMBL/GenBank/DDBJ databases">
        <title>Draft Genome Sequence of Komagataeibacter maltaceti LMG 1529, a Vinegar Producing Acetic Acid Bacterium Isolated from Malt Vinegar Brewery Acetifiers.</title>
        <authorList>
            <person name="Zhang Q."/>
            <person name="Hollensteiner J."/>
            <person name="Poehlein A."/>
            <person name="Daniel R."/>
        </authorList>
    </citation>
    <scope>NUCLEOTIDE SEQUENCE [LARGE SCALE GENOMIC DNA]</scope>
    <source>
        <strain evidence="9 10">LMG 1529</strain>
    </source>
</reference>
<dbReference type="EMBL" id="POTC01000040">
    <property type="protein sequence ID" value="POF61910.1"/>
    <property type="molecule type" value="Genomic_DNA"/>
</dbReference>
<evidence type="ECO:0000256" key="3">
    <source>
        <dbReference type="ARBA" id="ARBA00022553"/>
    </source>
</evidence>
<dbReference type="GO" id="GO:0000155">
    <property type="term" value="F:phosphorelay sensor kinase activity"/>
    <property type="evidence" value="ECO:0007669"/>
    <property type="project" value="InterPro"/>
</dbReference>
<dbReference type="AlphaFoldDB" id="A0A2S3VZ76"/>